<dbReference type="AlphaFoldDB" id="A0AAD2GDX0"/>
<gene>
    <name evidence="2" type="ORF">CYCCA115_LOCUS24034</name>
</gene>
<reference evidence="2" key="1">
    <citation type="submission" date="2023-08" db="EMBL/GenBank/DDBJ databases">
        <authorList>
            <person name="Audoor S."/>
            <person name="Bilcke G."/>
        </authorList>
    </citation>
    <scope>NUCLEOTIDE SEQUENCE</scope>
</reference>
<proteinExistence type="predicted"/>
<dbReference type="SUPFAM" id="SSF52540">
    <property type="entry name" value="P-loop containing nucleoside triphosphate hydrolases"/>
    <property type="match status" value="1"/>
</dbReference>
<evidence type="ECO:0000256" key="1">
    <source>
        <dbReference type="SAM" id="MobiDB-lite"/>
    </source>
</evidence>
<protein>
    <recommendedName>
        <fullName evidence="4">Sulfotransferase domain-containing protein</fullName>
    </recommendedName>
</protein>
<dbReference type="Proteomes" id="UP001295423">
    <property type="component" value="Unassembled WGS sequence"/>
</dbReference>
<feature type="region of interest" description="Disordered" evidence="1">
    <location>
        <begin position="207"/>
        <end position="228"/>
    </location>
</feature>
<evidence type="ECO:0000313" key="3">
    <source>
        <dbReference type="Proteomes" id="UP001295423"/>
    </source>
</evidence>
<organism evidence="2 3">
    <name type="scientific">Cylindrotheca closterium</name>
    <dbReference type="NCBI Taxonomy" id="2856"/>
    <lineage>
        <taxon>Eukaryota</taxon>
        <taxon>Sar</taxon>
        <taxon>Stramenopiles</taxon>
        <taxon>Ochrophyta</taxon>
        <taxon>Bacillariophyta</taxon>
        <taxon>Bacillariophyceae</taxon>
        <taxon>Bacillariophycidae</taxon>
        <taxon>Bacillariales</taxon>
        <taxon>Bacillariaceae</taxon>
        <taxon>Cylindrotheca</taxon>
    </lineage>
</organism>
<feature type="compositionally biased region" description="Polar residues" evidence="1">
    <location>
        <begin position="10"/>
        <end position="19"/>
    </location>
</feature>
<evidence type="ECO:0008006" key="4">
    <source>
        <dbReference type="Google" id="ProtNLM"/>
    </source>
</evidence>
<evidence type="ECO:0000313" key="2">
    <source>
        <dbReference type="EMBL" id="CAJ1970010.1"/>
    </source>
</evidence>
<accession>A0AAD2GDX0</accession>
<feature type="region of interest" description="Disordered" evidence="1">
    <location>
        <begin position="336"/>
        <end position="368"/>
    </location>
</feature>
<sequence length="368" mass="43247">MRIRRPPSSHEISNSNVNDNHNEEMESRGGLIFFLHVPKTGGTSIRRNFENLEHVEYIFGRNYSVYWNEAPKVEDLIQGKSLLQRNQNRKHKNRLRAISDEGNEQGKVLFFEVHASTAPSFYNLRQRLARWRQVAKRNQVPVFFFTVVRDPIAFAISHFNYFHVDVRNPSFEHVNATQENFLRFSLHNPQCQFLFKGEASMRKQLNKRKTKETSAKLDDSADSESSNPFNASAIISSDECSKVQDQMLELFDWIGTTETLSNETLPLLADILGRDGKFATYRVSDKVKKVPVDLWGKEHMTDFGRQVIQERSQLDLELYHRIQEEYPYCMWKTKDPQRQQYQQSPQGNENYEPQGNENYEDYEDYEEL</sequence>
<comment type="caution">
    <text evidence="2">The sequence shown here is derived from an EMBL/GenBank/DDBJ whole genome shotgun (WGS) entry which is preliminary data.</text>
</comment>
<dbReference type="Gene3D" id="3.40.50.300">
    <property type="entry name" value="P-loop containing nucleotide triphosphate hydrolases"/>
    <property type="match status" value="1"/>
</dbReference>
<dbReference type="EMBL" id="CAKOGP040002447">
    <property type="protein sequence ID" value="CAJ1970010.1"/>
    <property type="molecule type" value="Genomic_DNA"/>
</dbReference>
<feature type="region of interest" description="Disordered" evidence="1">
    <location>
        <begin position="1"/>
        <end position="22"/>
    </location>
</feature>
<dbReference type="InterPro" id="IPR027417">
    <property type="entry name" value="P-loop_NTPase"/>
</dbReference>
<name>A0AAD2GDX0_9STRA</name>
<feature type="compositionally biased region" description="Acidic residues" evidence="1">
    <location>
        <begin position="358"/>
        <end position="368"/>
    </location>
</feature>
<keyword evidence="3" id="KW-1185">Reference proteome</keyword>